<reference evidence="1 2" key="1">
    <citation type="journal article" date="2023" name="Sci. Data">
        <title>Genome assembly of the Korean intertidal mud-creeper Batillaria attramentaria.</title>
        <authorList>
            <person name="Patra A.K."/>
            <person name="Ho P.T."/>
            <person name="Jun S."/>
            <person name="Lee S.J."/>
            <person name="Kim Y."/>
            <person name="Won Y.J."/>
        </authorList>
    </citation>
    <scope>NUCLEOTIDE SEQUENCE [LARGE SCALE GENOMIC DNA]</scope>
    <source>
        <strain evidence="1">Wonlab-2016</strain>
    </source>
</reference>
<organism evidence="1 2">
    <name type="scientific">Batillaria attramentaria</name>
    <dbReference type="NCBI Taxonomy" id="370345"/>
    <lineage>
        <taxon>Eukaryota</taxon>
        <taxon>Metazoa</taxon>
        <taxon>Spiralia</taxon>
        <taxon>Lophotrochozoa</taxon>
        <taxon>Mollusca</taxon>
        <taxon>Gastropoda</taxon>
        <taxon>Caenogastropoda</taxon>
        <taxon>Sorbeoconcha</taxon>
        <taxon>Cerithioidea</taxon>
        <taxon>Batillariidae</taxon>
        <taxon>Batillaria</taxon>
    </lineage>
</organism>
<dbReference type="Proteomes" id="UP001519460">
    <property type="component" value="Unassembled WGS sequence"/>
</dbReference>
<keyword evidence="2" id="KW-1185">Reference proteome</keyword>
<dbReference type="AlphaFoldDB" id="A0ABD0JVD8"/>
<gene>
    <name evidence="1" type="ORF">BaRGS_00030061</name>
</gene>
<sequence>METTSSFRTVPVASSPVNNMYEVLQRLFGDEKFVTLAGELVDLLHSALSKHVFGSAAGSEDMDSVIVDMFRSGDEDFKDLLMYVLQKRLFQPPRTAQEQLDLALSILNEPKYLNLILRNPSIEALLASKMTTLATELLSVSDQFTEPSDRIISETEFLRVE</sequence>
<accession>A0ABD0JVD8</accession>
<proteinExistence type="predicted"/>
<comment type="caution">
    <text evidence="1">The sequence shown here is derived from an EMBL/GenBank/DDBJ whole genome shotgun (WGS) entry which is preliminary data.</text>
</comment>
<evidence type="ECO:0000313" key="2">
    <source>
        <dbReference type="Proteomes" id="UP001519460"/>
    </source>
</evidence>
<evidence type="ECO:0000313" key="1">
    <source>
        <dbReference type="EMBL" id="KAK7478676.1"/>
    </source>
</evidence>
<dbReference type="EMBL" id="JACVVK020000319">
    <property type="protein sequence ID" value="KAK7478676.1"/>
    <property type="molecule type" value="Genomic_DNA"/>
</dbReference>
<protein>
    <submittedName>
        <fullName evidence="1">Uncharacterized protein</fullName>
    </submittedName>
</protein>
<name>A0ABD0JVD8_9CAEN</name>